<name>A0AAW8EY18_9MICO</name>
<dbReference type="EMBL" id="JAUSXV010000001">
    <property type="protein sequence ID" value="MDQ0648340.1"/>
    <property type="molecule type" value="Genomic_DNA"/>
</dbReference>
<dbReference type="AlphaFoldDB" id="A0AAW8EY18"/>
<protein>
    <submittedName>
        <fullName evidence="2">Uncharacterized protein</fullName>
    </submittedName>
</protein>
<sequence length="545" mass="60237">MRRRSCDSRRWRYSPPSSFSGTLPFSMGWDVAIAELPGRGEQSGGGELQERPQLGEAVLHRRAGDGIGHVGAERGDRPMQLRLRVLDELRLVEDEPRPLDRSELLLVETRHGVRAHHDVGRCRGIRESPGPLATGALDEHDPQAGREPGRFRAPSAEHRGRRQHEERPLLPRLTRVLHEAEQLQRLAETHVVSEDAAEPMPPQEREPVEAGLLIRPQVRVQSSWQRGRRNTRRLAQPVCHRAPAHRRFRLVGEVFELLPEICLVAADARACLPLVELARLVDQLTETVESRMREREVAAVDEQQLLLALAQRREQGAEGDVAAVDRDDDSEVEPVGVGGLEGGDLDLRVAGELAVLLACPGGLDDHAHRLEGGDDVRDEGSGVDVVERSGCSEPRGAVILPDRLELRTLRRFRIRVAYCGSRPFEGDGPEAPVAPPEGVADHVSAFEGDRELRPGCGDVGKLDRAVSAHRHAPREQRIRIGHEGLLIGGGHSDRLSRREQGVHGRRQGMLDEGDLHRAPAQGRRVDAAVARPDEPPAPARPDRRS</sequence>
<reference evidence="2 3" key="1">
    <citation type="submission" date="2023-07" db="EMBL/GenBank/DDBJ databases">
        <title>Comparative genomics of wheat-associated soil bacteria to identify genetic determinants of phenazine resistance.</title>
        <authorList>
            <person name="Mouncey N."/>
        </authorList>
    </citation>
    <scope>NUCLEOTIDE SEQUENCE [LARGE SCALE GENOMIC DNA]</scope>
    <source>
        <strain evidence="2 3">W4I9-1</strain>
    </source>
</reference>
<feature type="compositionally biased region" description="Basic and acidic residues" evidence="1">
    <location>
        <begin position="137"/>
        <end position="167"/>
    </location>
</feature>
<proteinExistence type="predicted"/>
<evidence type="ECO:0000313" key="3">
    <source>
        <dbReference type="Proteomes" id="UP001244427"/>
    </source>
</evidence>
<feature type="compositionally biased region" description="Basic and acidic residues" evidence="1">
    <location>
        <begin position="491"/>
        <end position="502"/>
    </location>
</feature>
<dbReference type="Proteomes" id="UP001244427">
    <property type="component" value="Unassembled WGS sequence"/>
</dbReference>
<keyword evidence="3" id="KW-1185">Reference proteome</keyword>
<feature type="compositionally biased region" description="Basic and acidic residues" evidence="1">
    <location>
        <begin position="513"/>
        <end position="545"/>
    </location>
</feature>
<feature type="region of interest" description="Disordered" evidence="1">
    <location>
        <begin position="489"/>
        <end position="545"/>
    </location>
</feature>
<feature type="region of interest" description="Disordered" evidence="1">
    <location>
        <begin position="122"/>
        <end position="167"/>
    </location>
</feature>
<organism evidence="2 3">
    <name type="scientific">Microbacterium natoriense</name>
    <dbReference type="NCBI Taxonomy" id="284570"/>
    <lineage>
        <taxon>Bacteria</taxon>
        <taxon>Bacillati</taxon>
        <taxon>Actinomycetota</taxon>
        <taxon>Actinomycetes</taxon>
        <taxon>Micrococcales</taxon>
        <taxon>Microbacteriaceae</taxon>
        <taxon>Microbacterium</taxon>
    </lineage>
</organism>
<evidence type="ECO:0000313" key="2">
    <source>
        <dbReference type="EMBL" id="MDQ0648340.1"/>
    </source>
</evidence>
<evidence type="ECO:0000256" key="1">
    <source>
        <dbReference type="SAM" id="MobiDB-lite"/>
    </source>
</evidence>
<gene>
    <name evidence="2" type="ORF">QFZ53_002536</name>
</gene>
<comment type="caution">
    <text evidence="2">The sequence shown here is derived from an EMBL/GenBank/DDBJ whole genome shotgun (WGS) entry which is preliminary data.</text>
</comment>
<accession>A0AAW8EY18</accession>